<comment type="similarity">
    <text evidence="2 7">Belongs to the derlin family.</text>
</comment>
<keyword evidence="9" id="KW-1185">Reference proteome</keyword>
<feature type="transmembrane region" description="Helical" evidence="7">
    <location>
        <begin position="22"/>
        <end position="48"/>
    </location>
</feature>
<name>A0A177BEB1_9BILA</name>
<dbReference type="EMBL" id="LWCA01000015">
    <property type="protein sequence ID" value="OAF71911.1"/>
    <property type="molecule type" value="Genomic_DNA"/>
</dbReference>
<dbReference type="SUPFAM" id="SSF144091">
    <property type="entry name" value="Rhomboid-like"/>
    <property type="match status" value="1"/>
</dbReference>
<keyword evidence="6 7" id="KW-0472">Membrane</keyword>
<evidence type="ECO:0000256" key="4">
    <source>
        <dbReference type="ARBA" id="ARBA00022824"/>
    </source>
</evidence>
<organism evidence="8 9">
    <name type="scientific">Intoshia linei</name>
    <dbReference type="NCBI Taxonomy" id="1819745"/>
    <lineage>
        <taxon>Eukaryota</taxon>
        <taxon>Metazoa</taxon>
        <taxon>Spiralia</taxon>
        <taxon>Lophotrochozoa</taxon>
        <taxon>Mesozoa</taxon>
        <taxon>Orthonectida</taxon>
        <taxon>Rhopaluridae</taxon>
        <taxon>Intoshia</taxon>
    </lineage>
</organism>
<dbReference type="AlphaFoldDB" id="A0A177BEB1"/>
<dbReference type="PANTHER" id="PTHR11009">
    <property type="entry name" value="DER1-LIKE PROTEIN, DERLIN"/>
    <property type="match status" value="1"/>
</dbReference>
<protein>
    <recommendedName>
        <fullName evidence="7">Derlin</fullName>
    </recommendedName>
</protein>
<evidence type="ECO:0000256" key="7">
    <source>
        <dbReference type="RuleBase" id="RU363059"/>
    </source>
</evidence>
<dbReference type="Pfam" id="PF04511">
    <property type="entry name" value="DER1"/>
    <property type="match status" value="1"/>
</dbReference>
<dbReference type="InterPro" id="IPR035952">
    <property type="entry name" value="Rhomboid-like_sf"/>
</dbReference>
<accession>A0A177BEB1</accession>
<keyword evidence="3 7" id="KW-0812">Transmembrane</keyword>
<comment type="subcellular location">
    <subcellularLocation>
        <location evidence="1 7">Endoplasmic reticulum membrane</location>
        <topology evidence="1 7">Multi-pass membrane protein</topology>
    </subcellularLocation>
</comment>
<dbReference type="OrthoDB" id="19102at2759"/>
<feature type="transmembrane region" description="Helical" evidence="7">
    <location>
        <begin position="60"/>
        <end position="80"/>
    </location>
</feature>
<dbReference type="Gene3D" id="1.20.1540.10">
    <property type="entry name" value="Rhomboid-like"/>
    <property type="match status" value="1"/>
</dbReference>
<evidence type="ECO:0000256" key="6">
    <source>
        <dbReference type="ARBA" id="ARBA00023136"/>
    </source>
</evidence>
<dbReference type="Proteomes" id="UP000078046">
    <property type="component" value="Unassembled WGS sequence"/>
</dbReference>
<evidence type="ECO:0000256" key="2">
    <source>
        <dbReference type="ARBA" id="ARBA00008917"/>
    </source>
</evidence>
<dbReference type="InterPro" id="IPR007599">
    <property type="entry name" value="DER1"/>
</dbReference>
<feature type="transmembrane region" description="Helical" evidence="7">
    <location>
        <begin position="139"/>
        <end position="162"/>
    </location>
</feature>
<evidence type="ECO:0000256" key="1">
    <source>
        <dbReference type="ARBA" id="ARBA00004477"/>
    </source>
</evidence>
<sequence length="244" mass="28303">MNRRNEEAGGFDLSFIPPVTRYFVFSVLGLSLMTRFGIINPYTLVLYWDSIYKDFEIWRFLTSALFLPVSGFSFLLNMYFLYTYSTQCEKIFPDSRPDQYFYLLFFNWIIITTLALLIGNPLITCPSLIMAMIYIWSKYNANIIVTFWFGVKFKAMYFPFVLMGLNLVIGGGNIVSDILAILSGHLYYCLAVIFPTNYKSVNSMGVTSPNTYLPYPDIFQQIFTRFNQHNQNNQYFTGGGRRLG</sequence>
<gene>
    <name evidence="8" type="ORF">A3Q56_00310</name>
</gene>
<comment type="function">
    <text evidence="7">May be involved in the degradation of misfolded endoplasmic reticulum (ER) luminal proteins.</text>
</comment>
<reference evidence="8 9" key="1">
    <citation type="submission" date="2016-04" db="EMBL/GenBank/DDBJ databases">
        <title>The genome of Intoshia linei affirms orthonectids as highly simplified spiralians.</title>
        <authorList>
            <person name="Mikhailov K.V."/>
            <person name="Slusarev G.S."/>
            <person name="Nikitin M.A."/>
            <person name="Logacheva M.D."/>
            <person name="Penin A."/>
            <person name="Aleoshin V."/>
            <person name="Panchin Y.V."/>
        </authorList>
    </citation>
    <scope>NUCLEOTIDE SEQUENCE [LARGE SCALE GENOMIC DNA]</scope>
    <source>
        <strain evidence="8">Intl2013</strain>
        <tissue evidence="8">Whole animal</tissue>
    </source>
</reference>
<evidence type="ECO:0000256" key="3">
    <source>
        <dbReference type="ARBA" id="ARBA00022692"/>
    </source>
</evidence>
<keyword evidence="5 7" id="KW-1133">Transmembrane helix</keyword>
<evidence type="ECO:0000313" key="8">
    <source>
        <dbReference type="EMBL" id="OAF71911.1"/>
    </source>
</evidence>
<dbReference type="GO" id="GO:0005789">
    <property type="term" value="C:endoplasmic reticulum membrane"/>
    <property type="evidence" value="ECO:0007669"/>
    <property type="project" value="UniProtKB-SubCell"/>
</dbReference>
<proteinExistence type="inferred from homology"/>
<keyword evidence="4 7" id="KW-0256">Endoplasmic reticulum</keyword>
<evidence type="ECO:0000313" key="9">
    <source>
        <dbReference type="Proteomes" id="UP000078046"/>
    </source>
</evidence>
<comment type="caution">
    <text evidence="8">The sequence shown here is derived from an EMBL/GenBank/DDBJ whole genome shotgun (WGS) entry which is preliminary data.</text>
</comment>
<evidence type="ECO:0000256" key="5">
    <source>
        <dbReference type="ARBA" id="ARBA00022989"/>
    </source>
</evidence>
<dbReference type="GO" id="GO:0006950">
    <property type="term" value="P:response to stress"/>
    <property type="evidence" value="ECO:0007669"/>
    <property type="project" value="UniProtKB-ARBA"/>
</dbReference>
<feature type="transmembrane region" description="Helical" evidence="7">
    <location>
        <begin position="100"/>
        <end position="118"/>
    </location>
</feature>